<evidence type="ECO:0000313" key="2">
    <source>
        <dbReference type="EMBL" id="MBL1221547.1"/>
    </source>
</evidence>
<dbReference type="InterPro" id="IPR053144">
    <property type="entry name" value="Acetyltransferase_Butenolide"/>
</dbReference>
<dbReference type="Pfam" id="PF13673">
    <property type="entry name" value="Acetyltransf_10"/>
    <property type="match status" value="1"/>
</dbReference>
<dbReference type="PANTHER" id="PTHR43233:SF1">
    <property type="entry name" value="FAMILY N-ACETYLTRANSFERASE, PUTATIVE (AFU_ORTHOLOGUE AFUA_6G03350)-RELATED"/>
    <property type="match status" value="1"/>
</dbReference>
<accession>A0ABS1QGY3</accession>
<dbReference type="SUPFAM" id="SSF55729">
    <property type="entry name" value="Acyl-CoA N-acyltransferases (Nat)"/>
    <property type="match status" value="1"/>
</dbReference>
<dbReference type="PROSITE" id="PS51186">
    <property type="entry name" value="GNAT"/>
    <property type="match status" value="1"/>
</dbReference>
<reference evidence="2 3" key="1">
    <citation type="submission" date="2020-12" db="EMBL/GenBank/DDBJ databases">
        <title>Chryseobacterium endoalhailicus sp. nov., isolated from seed of leguminous plant.</title>
        <authorList>
            <person name="Zhang X."/>
        </authorList>
    </citation>
    <scope>NUCLEOTIDE SEQUENCE [LARGE SCALE GENOMIC DNA]</scope>
    <source>
        <strain evidence="2 3">L7</strain>
    </source>
</reference>
<dbReference type="CDD" id="cd04301">
    <property type="entry name" value="NAT_SF"/>
    <property type="match status" value="1"/>
</dbReference>
<evidence type="ECO:0000259" key="1">
    <source>
        <dbReference type="PROSITE" id="PS51186"/>
    </source>
</evidence>
<feature type="domain" description="N-acetyltransferase" evidence="1">
    <location>
        <begin position="3"/>
        <end position="134"/>
    </location>
</feature>
<dbReference type="RefSeq" id="WP_202091302.1">
    <property type="nucleotide sequence ID" value="NZ_JAELVM010000002.1"/>
</dbReference>
<name>A0ABS1QGY3_9FLAO</name>
<keyword evidence="3" id="KW-1185">Reference proteome</keyword>
<dbReference type="EMBL" id="JAELVM010000002">
    <property type="protein sequence ID" value="MBL1221547.1"/>
    <property type="molecule type" value="Genomic_DNA"/>
</dbReference>
<comment type="caution">
    <text evidence="2">The sequence shown here is derived from an EMBL/GenBank/DDBJ whole genome shotgun (WGS) entry which is preliminary data.</text>
</comment>
<dbReference type="InterPro" id="IPR000182">
    <property type="entry name" value="GNAT_dom"/>
</dbReference>
<protein>
    <submittedName>
        <fullName evidence="2">GNAT family N-acetyltransferase</fullName>
    </submittedName>
</protein>
<dbReference type="PANTHER" id="PTHR43233">
    <property type="entry name" value="FAMILY N-ACETYLTRANSFERASE, PUTATIVE (AFU_ORTHOLOGUE AFUA_6G03350)-RELATED"/>
    <property type="match status" value="1"/>
</dbReference>
<organism evidence="2 3">
    <name type="scientific">Chryseobacterium endalhagicum</name>
    <dbReference type="NCBI Taxonomy" id="2797638"/>
    <lineage>
        <taxon>Bacteria</taxon>
        <taxon>Pseudomonadati</taxon>
        <taxon>Bacteroidota</taxon>
        <taxon>Flavobacteriia</taxon>
        <taxon>Flavobacteriales</taxon>
        <taxon>Weeksellaceae</taxon>
        <taxon>Chryseobacterium group</taxon>
        <taxon>Chryseobacterium</taxon>
    </lineage>
</organism>
<gene>
    <name evidence="2" type="ORF">JET18_11915</name>
</gene>
<proteinExistence type="predicted"/>
<dbReference type="Gene3D" id="3.40.630.30">
    <property type="match status" value="1"/>
</dbReference>
<dbReference type="InterPro" id="IPR016181">
    <property type="entry name" value="Acyl_CoA_acyltransferase"/>
</dbReference>
<dbReference type="Proteomes" id="UP000661696">
    <property type="component" value="Unassembled WGS sequence"/>
</dbReference>
<evidence type="ECO:0000313" key="3">
    <source>
        <dbReference type="Proteomes" id="UP000661696"/>
    </source>
</evidence>
<sequence>MKIIYKTDSIPDIKEIIDLYNCSDYFPIADREDTDRIKKMHDNADIVVTAWAKDKLVGLARSISDFCYCCYLSDLCVRNEYKQKGIGKELVKITKELAGNECKLILHSSPNAMNFYSNIGMEQIDSAFIIKREK</sequence>